<feature type="signal peptide" evidence="1">
    <location>
        <begin position="1"/>
        <end position="21"/>
    </location>
</feature>
<keyword evidence="1" id="KW-0732">Signal</keyword>
<comment type="caution">
    <text evidence="2">The sequence shown here is derived from an EMBL/GenBank/DDBJ whole genome shotgun (WGS) entry which is preliminary data.</text>
</comment>
<proteinExistence type="predicted"/>
<dbReference type="AlphaFoldDB" id="A0AAV7G8P4"/>
<evidence type="ECO:0000313" key="3">
    <source>
        <dbReference type="Proteomes" id="UP000775213"/>
    </source>
</evidence>
<evidence type="ECO:0000256" key="1">
    <source>
        <dbReference type="SAM" id="SignalP"/>
    </source>
</evidence>
<evidence type="ECO:0000313" key="2">
    <source>
        <dbReference type="EMBL" id="KAH0452771.1"/>
    </source>
</evidence>
<dbReference type="Proteomes" id="UP000775213">
    <property type="component" value="Unassembled WGS sequence"/>
</dbReference>
<reference evidence="2 3" key="1">
    <citation type="journal article" date="2021" name="Hortic Res">
        <title>Chromosome-scale assembly of the Dendrobium chrysotoxum genome enhances the understanding of orchid evolution.</title>
        <authorList>
            <person name="Zhang Y."/>
            <person name="Zhang G.Q."/>
            <person name="Zhang D."/>
            <person name="Liu X.D."/>
            <person name="Xu X.Y."/>
            <person name="Sun W.H."/>
            <person name="Yu X."/>
            <person name="Zhu X."/>
            <person name="Wang Z.W."/>
            <person name="Zhao X."/>
            <person name="Zhong W.Y."/>
            <person name="Chen H."/>
            <person name="Yin W.L."/>
            <person name="Huang T."/>
            <person name="Niu S.C."/>
            <person name="Liu Z.J."/>
        </authorList>
    </citation>
    <scope>NUCLEOTIDE SEQUENCE [LARGE SCALE GENOMIC DNA]</scope>
    <source>
        <strain evidence="2">Lindl</strain>
    </source>
</reference>
<sequence length="125" mass="14605">MASYIPALFRIFLWVLKMYLDQDTYPRAGLESCPTRESLGHSVVTDCNCRFHFVVIVRVRRLDHRVPKYRPKGISNARLKGYWEKKRKMKKIKIMEEKVQEETAAKNIKIMENSEVVAQSGETAT</sequence>
<accession>A0AAV7G8P4</accession>
<name>A0AAV7G8P4_DENCH</name>
<dbReference type="EMBL" id="JAGFBR010000016">
    <property type="protein sequence ID" value="KAH0452771.1"/>
    <property type="molecule type" value="Genomic_DNA"/>
</dbReference>
<protein>
    <submittedName>
        <fullName evidence="2">Uncharacterized protein</fullName>
    </submittedName>
</protein>
<feature type="chain" id="PRO_5043832253" evidence="1">
    <location>
        <begin position="22"/>
        <end position="125"/>
    </location>
</feature>
<gene>
    <name evidence="2" type="ORF">IEQ34_017095</name>
</gene>
<organism evidence="2 3">
    <name type="scientific">Dendrobium chrysotoxum</name>
    <name type="common">Orchid</name>
    <dbReference type="NCBI Taxonomy" id="161865"/>
    <lineage>
        <taxon>Eukaryota</taxon>
        <taxon>Viridiplantae</taxon>
        <taxon>Streptophyta</taxon>
        <taxon>Embryophyta</taxon>
        <taxon>Tracheophyta</taxon>
        <taxon>Spermatophyta</taxon>
        <taxon>Magnoliopsida</taxon>
        <taxon>Liliopsida</taxon>
        <taxon>Asparagales</taxon>
        <taxon>Orchidaceae</taxon>
        <taxon>Epidendroideae</taxon>
        <taxon>Malaxideae</taxon>
        <taxon>Dendrobiinae</taxon>
        <taxon>Dendrobium</taxon>
    </lineage>
</organism>
<keyword evidence="3" id="KW-1185">Reference proteome</keyword>